<comment type="caution">
    <text evidence="13">The sequence shown here is derived from an EMBL/GenBank/DDBJ whole genome shotgun (WGS) entry which is preliminary data.</text>
</comment>
<evidence type="ECO:0000256" key="5">
    <source>
        <dbReference type="ARBA" id="ARBA00022490"/>
    </source>
</evidence>
<evidence type="ECO:0000256" key="9">
    <source>
        <dbReference type="ARBA" id="ARBA00032535"/>
    </source>
</evidence>
<proteinExistence type="inferred from homology"/>
<dbReference type="GO" id="GO:0000287">
    <property type="term" value="F:magnesium ion binding"/>
    <property type="evidence" value="ECO:0007669"/>
    <property type="project" value="InterPro"/>
</dbReference>
<organism evidence="13 14">
    <name type="scientific">Lasiosphaeris hirsuta</name>
    <dbReference type="NCBI Taxonomy" id="260670"/>
    <lineage>
        <taxon>Eukaryota</taxon>
        <taxon>Fungi</taxon>
        <taxon>Dikarya</taxon>
        <taxon>Ascomycota</taxon>
        <taxon>Pezizomycotina</taxon>
        <taxon>Sordariomycetes</taxon>
        <taxon>Sordariomycetidae</taxon>
        <taxon>Sordariales</taxon>
        <taxon>Lasiosphaeriaceae</taxon>
        <taxon>Lasiosphaeris</taxon>
    </lineage>
</organism>
<evidence type="ECO:0000256" key="7">
    <source>
        <dbReference type="ARBA" id="ARBA00022801"/>
    </source>
</evidence>
<dbReference type="GO" id="GO:0005737">
    <property type="term" value="C:cytoplasm"/>
    <property type="evidence" value="ECO:0007669"/>
    <property type="project" value="UniProtKB-SubCell"/>
</dbReference>
<dbReference type="AlphaFoldDB" id="A0AA40DMQ2"/>
<comment type="subcellular location">
    <subcellularLocation>
        <location evidence="2">Cytoplasm</location>
    </subcellularLocation>
</comment>
<evidence type="ECO:0000256" key="2">
    <source>
        <dbReference type="ARBA" id="ARBA00004496"/>
    </source>
</evidence>
<keyword evidence="8" id="KW-0460">Magnesium</keyword>
<dbReference type="InterPro" id="IPR036649">
    <property type="entry name" value="Pyrophosphatase_sf"/>
</dbReference>
<evidence type="ECO:0000313" key="13">
    <source>
        <dbReference type="EMBL" id="KAK0705513.1"/>
    </source>
</evidence>
<keyword evidence="5" id="KW-0963">Cytoplasm</keyword>
<evidence type="ECO:0000256" key="8">
    <source>
        <dbReference type="ARBA" id="ARBA00022842"/>
    </source>
</evidence>
<evidence type="ECO:0000256" key="12">
    <source>
        <dbReference type="SAM" id="MobiDB-lite"/>
    </source>
</evidence>
<reference evidence="13" key="1">
    <citation type="submission" date="2023-06" db="EMBL/GenBank/DDBJ databases">
        <title>Genome-scale phylogeny and comparative genomics of the fungal order Sordariales.</title>
        <authorList>
            <consortium name="Lawrence Berkeley National Laboratory"/>
            <person name="Hensen N."/>
            <person name="Bonometti L."/>
            <person name="Westerberg I."/>
            <person name="Brannstrom I.O."/>
            <person name="Guillou S."/>
            <person name="Cros-Aarteil S."/>
            <person name="Calhoun S."/>
            <person name="Haridas S."/>
            <person name="Kuo A."/>
            <person name="Mondo S."/>
            <person name="Pangilinan J."/>
            <person name="Riley R."/>
            <person name="Labutti K."/>
            <person name="Andreopoulos B."/>
            <person name="Lipzen A."/>
            <person name="Chen C."/>
            <person name="Yanf M."/>
            <person name="Daum C."/>
            <person name="Ng V."/>
            <person name="Clum A."/>
            <person name="Steindorff A."/>
            <person name="Ohm R."/>
            <person name="Martin F."/>
            <person name="Silar P."/>
            <person name="Natvig D."/>
            <person name="Lalanne C."/>
            <person name="Gautier V."/>
            <person name="Ament-Velasquez S.L."/>
            <person name="Kruys A."/>
            <person name="Hutchinson M.I."/>
            <person name="Powell A.J."/>
            <person name="Barry K."/>
            <person name="Miller A.N."/>
            <person name="Grigoriev I.V."/>
            <person name="Debuchy R."/>
            <person name="Gladieux P."/>
            <person name="Thoren M.H."/>
            <person name="Johannesson H."/>
        </authorList>
    </citation>
    <scope>NUCLEOTIDE SEQUENCE</scope>
    <source>
        <strain evidence="13">SMH4607-1</strain>
    </source>
</reference>
<dbReference type="Gene3D" id="3.90.80.10">
    <property type="entry name" value="Inorganic pyrophosphatase"/>
    <property type="match status" value="1"/>
</dbReference>
<accession>A0AA40DMQ2</accession>
<keyword evidence="7" id="KW-0378">Hydrolase</keyword>
<feature type="region of interest" description="Disordered" evidence="12">
    <location>
        <begin position="117"/>
        <end position="139"/>
    </location>
</feature>
<dbReference type="Pfam" id="PF00719">
    <property type="entry name" value="Pyrophosphatase"/>
    <property type="match status" value="1"/>
</dbReference>
<dbReference type="FunFam" id="3.90.80.10:FF:000004">
    <property type="entry name" value="Inorganic pyrophosphatase"/>
    <property type="match status" value="1"/>
</dbReference>
<keyword evidence="6" id="KW-0479">Metal-binding</keyword>
<dbReference type="InterPro" id="IPR008162">
    <property type="entry name" value="Pyrophosphatase"/>
</dbReference>
<dbReference type="CDD" id="cd00412">
    <property type="entry name" value="pyrophosphatase"/>
    <property type="match status" value="1"/>
</dbReference>
<dbReference type="PANTHER" id="PTHR10286">
    <property type="entry name" value="INORGANIC PYROPHOSPHATASE"/>
    <property type="match status" value="1"/>
</dbReference>
<dbReference type="GO" id="GO:0006796">
    <property type="term" value="P:phosphate-containing compound metabolic process"/>
    <property type="evidence" value="ECO:0007669"/>
    <property type="project" value="InterPro"/>
</dbReference>
<keyword evidence="14" id="KW-1185">Reference proteome</keyword>
<evidence type="ECO:0000313" key="14">
    <source>
        <dbReference type="Proteomes" id="UP001172102"/>
    </source>
</evidence>
<name>A0AA40DMQ2_9PEZI</name>
<evidence type="ECO:0000256" key="4">
    <source>
        <dbReference type="ARBA" id="ARBA00012146"/>
    </source>
</evidence>
<feature type="compositionally biased region" description="Basic and acidic residues" evidence="12">
    <location>
        <begin position="121"/>
        <end position="138"/>
    </location>
</feature>
<dbReference type="PROSITE" id="PS00387">
    <property type="entry name" value="PPASE"/>
    <property type="match status" value="1"/>
</dbReference>
<feature type="region of interest" description="Disordered" evidence="12">
    <location>
        <begin position="259"/>
        <end position="288"/>
    </location>
</feature>
<evidence type="ECO:0000256" key="11">
    <source>
        <dbReference type="ARBA" id="ARBA00047820"/>
    </source>
</evidence>
<comment type="similarity">
    <text evidence="3">Belongs to the PPase family.</text>
</comment>
<evidence type="ECO:0000256" key="3">
    <source>
        <dbReference type="ARBA" id="ARBA00006220"/>
    </source>
</evidence>
<protein>
    <recommendedName>
        <fullName evidence="10">Inorganic pyrophosphatase</fullName>
        <ecNumber evidence="4">3.6.1.1</ecNumber>
    </recommendedName>
    <alternativeName>
        <fullName evidence="9">Pyrophosphate phospho-hydrolase</fullName>
    </alternativeName>
</protein>
<dbReference type="GO" id="GO:0004427">
    <property type="term" value="F:inorganic diphosphate phosphatase activity"/>
    <property type="evidence" value="ECO:0007669"/>
    <property type="project" value="UniProtKB-EC"/>
</dbReference>
<comment type="cofactor">
    <cofactor evidence="1">
        <name>Mg(2+)</name>
        <dbReference type="ChEBI" id="CHEBI:18420"/>
    </cofactor>
</comment>
<gene>
    <name evidence="13" type="ORF">B0H67DRAFT_497379</name>
</gene>
<evidence type="ECO:0000256" key="6">
    <source>
        <dbReference type="ARBA" id="ARBA00022723"/>
    </source>
</evidence>
<dbReference type="Proteomes" id="UP001172102">
    <property type="component" value="Unassembled WGS sequence"/>
</dbReference>
<comment type="catalytic activity">
    <reaction evidence="11">
        <text>diphosphate + H2O = 2 phosphate + H(+)</text>
        <dbReference type="Rhea" id="RHEA:24576"/>
        <dbReference type="ChEBI" id="CHEBI:15377"/>
        <dbReference type="ChEBI" id="CHEBI:15378"/>
        <dbReference type="ChEBI" id="CHEBI:33019"/>
        <dbReference type="ChEBI" id="CHEBI:43474"/>
        <dbReference type="EC" id="3.6.1.1"/>
    </reaction>
</comment>
<dbReference type="EC" id="3.6.1.1" evidence="4"/>
<sequence length="328" mass="37030">MSASGSESFAHPDVGYALRSAGRPYTKDHRIYFERKKDGMPISPFHDIPLRYSSSGSVLNMVVEVPRWTNAKREISRSQSLNPIVQDTLHGEVRFTKNCFPYRGYIWNYGALPQTWEDPSEGTHSEADASGEEPRGDNDPLDACEIGRTVAYVGQVKQVKVLGVLGLIDSGETDWKVIVIDVKDPLAKKLDDIEDVEKHLPGLLDATRDWFRIYKMPDGFPPNDYAFDGAFRGREYAEHIIQRCSHAWTGLIEGKAERGDISIDNTTHPKTPGKLDPKDVHLPPNEDLPPARVEQDLDEWHFFDREAVKAFKDSVEQSSLHIFLHCDG</sequence>
<evidence type="ECO:0000256" key="1">
    <source>
        <dbReference type="ARBA" id="ARBA00001946"/>
    </source>
</evidence>
<evidence type="ECO:0000256" key="10">
    <source>
        <dbReference type="ARBA" id="ARBA00040300"/>
    </source>
</evidence>
<dbReference type="EMBL" id="JAUKUA010000007">
    <property type="protein sequence ID" value="KAK0705513.1"/>
    <property type="molecule type" value="Genomic_DNA"/>
</dbReference>
<dbReference type="SUPFAM" id="SSF50324">
    <property type="entry name" value="Inorganic pyrophosphatase"/>
    <property type="match status" value="1"/>
</dbReference>